<name>A0A813BZD5_9DINO</name>
<gene>
    <name evidence="2" type="primary">CRYD</name>
    <name evidence="2" type="ORF">SNEC2469_LOCUS32304</name>
</gene>
<feature type="compositionally biased region" description="Polar residues" evidence="1">
    <location>
        <begin position="199"/>
        <end position="211"/>
    </location>
</feature>
<feature type="compositionally biased region" description="Polar residues" evidence="1">
    <location>
        <begin position="144"/>
        <end position="156"/>
    </location>
</feature>
<evidence type="ECO:0000313" key="2">
    <source>
        <dbReference type="EMBL" id="CAE7929795.1"/>
    </source>
</evidence>
<keyword evidence="3" id="KW-1185">Reference proteome</keyword>
<dbReference type="AlphaFoldDB" id="A0A813BZD5"/>
<evidence type="ECO:0000313" key="3">
    <source>
        <dbReference type="Proteomes" id="UP000601435"/>
    </source>
</evidence>
<feature type="compositionally biased region" description="Low complexity" evidence="1">
    <location>
        <begin position="172"/>
        <end position="188"/>
    </location>
</feature>
<dbReference type="Proteomes" id="UP000601435">
    <property type="component" value="Unassembled WGS sequence"/>
</dbReference>
<protein>
    <submittedName>
        <fullName evidence="2">CRYD protein</fullName>
    </submittedName>
</protein>
<sequence length="228" mass="24711">DPQVASLFQIVGEFFDVVMQPAGEEPKEEDIRSEDGDCQLVPAEEPDDEDLDDAELAAALGAKQASKASCPRGSVESLHTGLTSDLEKVKMTESPGVQIVTPPAHVLAMAEKQQKIQTLKYPGVLEQEIEKRKRSLQCAGPWKQQKTAPAEQETQVTDLSPVAKCLQDEFDAAAVPGSPKASGASASKVDPDLDESDLFNAQPTEFLTRESQFAAKGKQEQEEEEDDD</sequence>
<reference evidence="2" key="1">
    <citation type="submission" date="2021-02" db="EMBL/GenBank/DDBJ databases">
        <authorList>
            <person name="Dougan E. K."/>
            <person name="Rhodes N."/>
            <person name="Thang M."/>
            <person name="Chan C."/>
        </authorList>
    </citation>
    <scope>NUCLEOTIDE SEQUENCE</scope>
</reference>
<feature type="non-terminal residue" evidence="2">
    <location>
        <position position="228"/>
    </location>
</feature>
<feature type="region of interest" description="Disordered" evidence="1">
    <location>
        <begin position="21"/>
        <end position="50"/>
    </location>
</feature>
<feature type="region of interest" description="Disordered" evidence="1">
    <location>
        <begin position="134"/>
        <end position="156"/>
    </location>
</feature>
<organism evidence="2 3">
    <name type="scientific">Symbiodinium necroappetens</name>
    <dbReference type="NCBI Taxonomy" id="1628268"/>
    <lineage>
        <taxon>Eukaryota</taxon>
        <taxon>Sar</taxon>
        <taxon>Alveolata</taxon>
        <taxon>Dinophyceae</taxon>
        <taxon>Suessiales</taxon>
        <taxon>Symbiodiniaceae</taxon>
        <taxon>Symbiodinium</taxon>
    </lineage>
</organism>
<proteinExistence type="predicted"/>
<feature type="region of interest" description="Disordered" evidence="1">
    <location>
        <begin position="170"/>
        <end position="228"/>
    </location>
</feature>
<evidence type="ECO:0000256" key="1">
    <source>
        <dbReference type="SAM" id="MobiDB-lite"/>
    </source>
</evidence>
<feature type="non-terminal residue" evidence="2">
    <location>
        <position position="1"/>
    </location>
</feature>
<dbReference type="EMBL" id="CAJNJA010081313">
    <property type="protein sequence ID" value="CAE7929795.1"/>
    <property type="molecule type" value="Genomic_DNA"/>
</dbReference>
<comment type="caution">
    <text evidence="2">The sequence shown here is derived from an EMBL/GenBank/DDBJ whole genome shotgun (WGS) entry which is preliminary data.</text>
</comment>
<accession>A0A813BZD5</accession>